<feature type="transmembrane region" description="Helical" evidence="6">
    <location>
        <begin position="275"/>
        <end position="295"/>
    </location>
</feature>
<comment type="subcellular location">
    <subcellularLocation>
        <location evidence="1">Membrane</location>
        <topology evidence="1">Multi-pass membrane protein</topology>
    </subcellularLocation>
</comment>
<keyword evidence="4 6" id="KW-1133">Transmembrane helix</keyword>
<gene>
    <name evidence="8" type="ORF">SAMN04488508_109185</name>
</gene>
<evidence type="ECO:0000256" key="2">
    <source>
        <dbReference type="ARBA" id="ARBA00007362"/>
    </source>
</evidence>
<dbReference type="EMBL" id="FQYP01000009">
    <property type="protein sequence ID" value="SHJ48780.1"/>
    <property type="molecule type" value="Genomic_DNA"/>
</dbReference>
<sequence>MISNTGKAHIALLSVNIVYGANYLIAKGLMPNKMEASALVFLRIAGAGLLFFILKTFIKESVDRKDIPRLALCGFLGVATNQYFSMNGLSLTSPVDAAIIITAMPIYTVIISRFLLKEPFTSRRVLGITIGGLGAILLIYLGNSGLGTGSIKGNIFIAINALAFAFYLVIVKPMMSKYKPVTVIIWTFLFGFIFMFPLCISPLLNTDFAAFEFTNWISLIYVVVGPTFLAYLLNMFALQYVKPTVSSSYIYVQPAVAMILVALVSYLVIDSQYQGDITISKLLCCILIFMGVYLISSGPLPWKRKSKT</sequence>
<dbReference type="PANTHER" id="PTHR32322:SF2">
    <property type="entry name" value="EAMA DOMAIN-CONTAINING PROTEIN"/>
    <property type="match status" value="1"/>
</dbReference>
<dbReference type="InterPro" id="IPR050638">
    <property type="entry name" value="AA-Vitamin_Transporters"/>
</dbReference>
<feature type="transmembrane region" description="Helical" evidence="6">
    <location>
        <begin position="154"/>
        <end position="171"/>
    </location>
</feature>
<dbReference type="InterPro" id="IPR000620">
    <property type="entry name" value="EamA_dom"/>
</dbReference>
<dbReference type="OrthoDB" id="9811486at2"/>
<evidence type="ECO:0000256" key="1">
    <source>
        <dbReference type="ARBA" id="ARBA00004141"/>
    </source>
</evidence>
<feature type="transmembrane region" description="Helical" evidence="6">
    <location>
        <begin position="249"/>
        <end position="269"/>
    </location>
</feature>
<protein>
    <submittedName>
        <fullName evidence="8">Permease of the drug/metabolite transporter (DMT) superfamily</fullName>
    </submittedName>
</protein>
<dbReference type="GO" id="GO:0016020">
    <property type="term" value="C:membrane"/>
    <property type="evidence" value="ECO:0007669"/>
    <property type="project" value="UniProtKB-SubCell"/>
</dbReference>
<dbReference type="Proteomes" id="UP000184432">
    <property type="component" value="Unassembled WGS sequence"/>
</dbReference>
<feature type="transmembrane region" description="Helical" evidence="6">
    <location>
        <begin position="36"/>
        <end position="54"/>
    </location>
</feature>
<evidence type="ECO:0000313" key="9">
    <source>
        <dbReference type="Proteomes" id="UP000184432"/>
    </source>
</evidence>
<evidence type="ECO:0000256" key="4">
    <source>
        <dbReference type="ARBA" id="ARBA00022989"/>
    </source>
</evidence>
<dbReference type="InterPro" id="IPR037185">
    <property type="entry name" value="EmrE-like"/>
</dbReference>
<feature type="transmembrane region" description="Helical" evidence="6">
    <location>
        <begin position="216"/>
        <end position="237"/>
    </location>
</feature>
<comment type="similarity">
    <text evidence="2">Belongs to the EamA transporter family.</text>
</comment>
<feature type="domain" description="EamA" evidence="7">
    <location>
        <begin position="8"/>
        <end position="139"/>
    </location>
</feature>
<proteinExistence type="inferred from homology"/>
<keyword evidence="5 6" id="KW-0472">Membrane</keyword>
<dbReference type="Pfam" id="PF00892">
    <property type="entry name" value="EamA"/>
    <property type="match status" value="2"/>
</dbReference>
<evidence type="ECO:0000259" key="7">
    <source>
        <dbReference type="Pfam" id="PF00892"/>
    </source>
</evidence>
<evidence type="ECO:0000256" key="6">
    <source>
        <dbReference type="SAM" id="Phobius"/>
    </source>
</evidence>
<keyword evidence="3 6" id="KW-0812">Transmembrane</keyword>
<dbReference type="AlphaFoldDB" id="A0A1M6JQ25"/>
<keyword evidence="9" id="KW-1185">Reference proteome</keyword>
<dbReference type="STRING" id="570521.SAMN04488508_109185"/>
<evidence type="ECO:0000256" key="5">
    <source>
        <dbReference type="ARBA" id="ARBA00023136"/>
    </source>
</evidence>
<feature type="transmembrane region" description="Helical" evidence="6">
    <location>
        <begin position="125"/>
        <end position="142"/>
    </location>
</feature>
<feature type="transmembrane region" description="Helical" evidence="6">
    <location>
        <begin position="183"/>
        <end position="204"/>
    </location>
</feature>
<name>A0A1M6JQ25_9FLAO</name>
<feature type="domain" description="EamA" evidence="7">
    <location>
        <begin position="152"/>
        <end position="296"/>
    </location>
</feature>
<organism evidence="8 9">
    <name type="scientific">Aquimarina spongiae</name>
    <dbReference type="NCBI Taxonomy" id="570521"/>
    <lineage>
        <taxon>Bacteria</taxon>
        <taxon>Pseudomonadati</taxon>
        <taxon>Bacteroidota</taxon>
        <taxon>Flavobacteriia</taxon>
        <taxon>Flavobacteriales</taxon>
        <taxon>Flavobacteriaceae</taxon>
        <taxon>Aquimarina</taxon>
    </lineage>
</organism>
<feature type="transmembrane region" description="Helical" evidence="6">
    <location>
        <begin position="66"/>
        <end position="85"/>
    </location>
</feature>
<feature type="transmembrane region" description="Helical" evidence="6">
    <location>
        <begin position="97"/>
        <end position="116"/>
    </location>
</feature>
<dbReference type="SUPFAM" id="SSF103481">
    <property type="entry name" value="Multidrug resistance efflux transporter EmrE"/>
    <property type="match status" value="2"/>
</dbReference>
<dbReference type="PANTHER" id="PTHR32322">
    <property type="entry name" value="INNER MEMBRANE TRANSPORTER"/>
    <property type="match status" value="1"/>
</dbReference>
<evidence type="ECO:0000256" key="3">
    <source>
        <dbReference type="ARBA" id="ARBA00022692"/>
    </source>
</evidence>
<accession>A0A1M6JQ25</accession>
<dbReference type="RefSeq" id="WP_073320085.1">
    <property type="nucleotide sequence ID" value="NZ_FQYP01000009.1"/>
</dbReference>
<evidence type="ECO:0000313" key="8">
    <source>
        <dbReference type="EMBL" id="SHJ48780.1"/>
    </source>
</evidence>
<reference evidence="9" key="1">
    <citation type="submission" date="2016-11" db="EMBL/GenBank/DDBJ databases">
        <authorList>
            <person name="Varghese N."/>
            <person name="Submissions S."/>
        </authorList>
    </citation>
    <scope>NUCLEOTIDE SEQUENCE [LARGE SCALE GENOMIC DNA]</scope>
    <source>
        <strain evidence="9">DSM 22623</strain>
    </source>
</reference>